<proteinExistence type="predicted"/>
<evidence type="ECO:0000313" key="2">
    <source>
        <dbReference type="Proteomes" id="UP000501126"/>
    </source>
</evidence>
<dbReference type="Proteomes" id="UP000501126">
    <property type="component" value="Segment"/>
</dbReference>
<reference evidence="1 2" key="1">
    <citation type="submission" date="2020-04" db="EMBL/GenBank/DDBJ databases">
        <authorList>
            <person name="Chase M.A."/>
            <person name="Coleman C.N."/>
            <person name="Corbett B."/>
            <person name="Cunha M.O."/>
            <person name="Daffner M."/>
            <person name="Deam C.J."/>
            <person name="Deloso L.J."/>
            <person name="Desomma A.M."/>
            <person name="Gallardo J."/>
            <person name="Horne M.E."/>
            <person name="Kanahan O.P."/>
            <person name="Lam V."/>
            <person name="Morgan R.T."/>
            <person name="Mustor E.M."/>
            <person name="Ricardo-Iglesias M."/>
            <person name="Sartorio C.J."/>
            <person name="Sciacchitano A.R."/>
            <person name="Tvenstrup A.W."/>
            <person name="Wood A.R."/>
            <person name="Pollenz R.S."/>
            <person name="Kistler A.L."/>
            <person name="Garlena R.A."/>
            <person name="Russell D.A."/>
            <person name="Pope W.H."/>
            <person name="Jacobs-Sera D."/>
            <person name="Hatfull G.F."/>
        </authorList>
    </citation>
    <scope>NUCLEOTIDE SEQUENCE [LARGE SCALE GENOMIC DNA]</scope>
</reference>
<name>A0A6M3TA33_9CAUD</name>
<protein>
    <submittedName>
        <fullName evidence="1">Uncharacterized protein</fullName>
    </submittedName>
</protein>
<gene>
    <name evidence="1" type="primary">11</name>
    <name evidence="1" type="ORF">SEA_TRUONG_11</name>
</gene>
<organism evidence="1 2">
    <name type="scientific">Microbacterium phage Truong</name>
    <dbReference type="NCBI Taxonomy" id="2725608"/>
    <lineage>
        <taxon>Viruses</taxon>
        <taxon>Duplodnaviria</taxon>
        <taxon>Heunggongvirae</taxon>
        <taxon>Uroviricota</taxon>
        <taxon>Caudoviricetes</taxon>
        <taxon>Eekayvirinae</taxon>
        <taxon>Akonivirus</taxon>
        <taxon>Akonivirus akoni</taxon>
    </lineage>
</organism>
<evidence type="ECO:0000313" key="1">
    <source>
        <dbReference type="EMBL" id="QJD51261.1"/>
    </source>
</evidence>
<dbReference type="EMBL" id="MT310869">
    <property type="protein sequence ID" value="QJD51261.1"/>
    <property type="molecule type" value="Genomic_DNA"/>
</dbReference>
<sequence length="148" mass="16758">MSNNTDPRYRSGNFDSDSKEIVLFYLQDLPKPVAMYVGCNGEYDGYYDLVANIVGSPLADIVDATPNDIDYEEVIKSLTDKSVYEEHAWNEPTKVTLEKPWTVDPWSGLSINDVQESAFAWLASQVYSRWYDDGAQRRKIAMMLGVVA</sequence>
<accession>A0A6M3TA33</accession>